<reference evidence="1 2" key="1">
    <citation type="submission" date="2019-09" db="EMBL/GenBank/DDBJ databases">
        <title>Ecophysiology of the spiral-shaped methanotroph Methylospira mobilis as revealed by the complete genome sequence.</title>
        <authorList>
            <person name="Oshkin I.Y."/>
            <person name="Dedysh S.N."/>
            <person name="Miroshnikov K."/>
            <person name="Danilova O.V."/>
            <person name="Hakobyan A."/>
            <person name="Liesack W."/>
        </authorList>
    </citation>
    <scope>NUCLEOTIDE SEQUENCE [LARGE SCALE GENOMIC DNA]</scope>
    <source>
        <strain evidence="1 2">Shm1</strain>
    </source>
</reference>
<dbReference type="Proteomes" id="UP000325755">
    <property type="component" value="Chromosome"/>
</dbReference>
<dbReference type="AlphaFoldDB" id="A0A5Q0BCK5"/>
<evidence type="ECO:0000313" key="2">
    <source>
        <dbReference type="Proteomes" id="UP000325755"/>
    </source>
</evidence>
<dbReference type="KEGG" id="mmob:F6R98_00225"/>
<evidence type="ECO:0000313" key="1">
    <source>
        <dbReference type="EMBL" id="QFY41229.1"/>
    </source>
</evidence>
<organism evidence="1 2">
    <name type="scientific">Candidatus Methylospira mobilis</name>
    <dbReference type="NCBI Taxonomy" id="1808979"/>
    <lineage>
        <taxon>Bacteria</taxon>
        <taxon>Pseudomonadati</taxon>
        <taxon>Pseudomonadota</taxon>
        <taxon>Gammaproteobacteria</taxon>
        <taxon>Methylococcales</taxon>
        <taxon>Methylococcaceae</taxon>
        <taxon>Candidatus Methylospira</taxon>
    </lineage>
</organism>
<gene>
    <name evidence="1" type="ORF">F6R98_00225</name>
</gene>
<proteinExistence type="predicted"/>
<dbReference type="RefSeq" id="WP_153247206.1">
    <property type="nucleotide sequence ID" value="NZ_CP044205.1"/>
</dbReference>
<dbReference type="EMBL" id="CP044205">
    <property type="protein sequence ID" value="QFY41229.1"/>
    <property type="molecule type" value="Genomic_DNA"/>
</dbReference>
<name>A0A5Q0BCK5_9GAMM</name>
<keyword evidence="2" id="KW-1185">Reference proteome</keyword>
<dbReference type="InParanoid" id="A0A5Q0BCK5"/>
<dbReference type="PROSITE" id="PS51257">
    <property type="entry name" value="PROKAR_LIPOPROTEIN"/>
    <property type="match status" value="1"/>
</dbReference>
<protein>
    <submittedName>
        <fullName evidence="1">Uncharacterized protein</fullName>
    </submittedName>
</protein>
<sequence length="183" mass="18636">MTNKKFDYLFGRLAIITFIALISGCNDGVSVGTASVSGTQTRLGGHVLNDDGPIDQGRVEAKDAQGHIAAQTELKGQSTYAMTLPTGTLYPLVLTVYPEAAPNDALSAVVTDPSASMQDISPVTTIVVNTALSLGGFTETNLAKAAGAAIAQRKKSGGGGGGGAATTSESFKGDATKQYGGWH</sequence>
<dbReference type="OrthoDB" id="5568070at2"/>
<accession>A0A5Q0BCK5</accession>